<sequence>MEGLACKKCKIIISHGSKCPLCGSTELTNKWSGYIIVFNPENSEVAKKLGIKISSTYALNIK</sequence>
<comment type="similarity">
    <text evidence="2">Belongs to the archaeal Spt4 family.</text>
</comment>
<evidence type="ECO:0000256" key="2">
    <source>
        <dbReference type="HAMAP-Rule" id="MF_00949"/>
    </source>
</evidence>
<gene>
    <name evidence="2" type="primary">spt4</name>
    <name evidence="4" type="ORF">UNLARM2_0615</name>
</gene>
<evidence type="ECO:0000256" key="1">
    <source>
        <dbReference type="ARBA" id="ARBA00023163"/>
    </source>
</evidence>
<keyword evidence="5" id="KW-1185">Reference proteome</keyword>
<dbReference type="InterPro" id="IPR007178">
    <property type="entry name" value="Spt4_arch"/>
</dbReference>
<proteinExistence type="inferred from homology"/>
<feature type="binding site" evidence="2">
    <location>
        <position position="9"/>
    </location>
    <ligand>
        <name>Zn(2+)</name>
        <dbReference type="ChEBI" id="CHEBI:29105"/>
    </ligand>
</feature>
<feature type="binding site" evidence="2">
    <location>
        <position position="6"/>
    </location>
    <ligand>
        <name>Zn(2+)</name>
        <dbReference type="ChEBI" id="CHEBI:29105"/>
    </ligand>
</feature>
<dbReference type="EMBL" id="GG697240">
    <property type="protein sequence ID" value="EET90175.1"/>
    <property type="molecule type" value="Genomic_DNA"/>
</dbReference>
<dbReference type="GO" id="GO:0008270">
    <property type="term" value="F:zinc ion binding"/>
    <property type="evidence" value="ECO:0007669"/>
    <property type="project" value="UniProtKB-UniRule"/>
</dbReference>
<evidence type="ECO:0000313" key="5">
    <source>
        <dbReference type="Proteomes" id="UP000332487"/>
    </source>
</evidence>
<dbReference type="HAMAP" id="MF_00949">
    <property type="entry name" value="Spt4_arch"/>
    <property type="match status" value="1"/>
</dbReference>
<keyword evidence="4" id="KW-0240">DNA-directed RNA polymerase</keyword>
<dbReference type="Pfam" id="PF06093">
    <property type="entry name" value="Spt4"/>
    <property type="match status" value="1"/>
</dbReference>
<keyword evidence="2" id="KW-0862">Zinc</keyword>
<dbReference type="Gene3D" id="2.20.28.90">
    <property type="match status" value="1"/>
</dbReference>
<feature type="domain" description="Spt4/RpoE2 zinc finger" evidence="3">
    <location>
        <begin position="3"/>
        <end position="62"/>
    </location>
</feature>
<dbReference type="GO" id="GO:0006355">
    <property type="term" value="P:regulation of DNA-templated transcription"/>
    <property type="evidence" value="ECO:0007669"/>
    <property type="project" value="UniProtKB-UniRule"/>
</dbReference>
<keyword evidence="1 2" id="KW-0804">Transcription</keyword>
<feature type="binding site" evidence="2">
    <location>
        <position position="22"/>
    </location>
    <ligand>
        <name>Zn(2+)</name>
        <dbReference type="ChEBI" id="CHEBI:29105"/>
    </ligand>
</feature>
<dbReference type="PANTHER" id="PTHR40704:SF1">
    <property type="entry name" value="TRANSCRIPTION ELONGATION FACTOR SPT4"/>
    <property type="match status" value="1"/>
</dbReference>
<keyword evidence="2" id="KW-0479">Metal-binding</keyword>
<evidence type="ECO:0000259" key="3">
    <source>
        <dbReference type="SMART" id="SM01389"/>
    </source>
</evidence>
<dbReference type="PANTHER" id="PTHR40704">
    <property type="entry name" value="TRANSCRIPTION ELONGATION FACTOR SPT4"/>
    <property type="match status" value="1"/>
</dbReference>
<dbReference type="InterPro" id="IPR029040">
    <property type="entry name" value="RPABC4/Spt4"/>
</dbReference>
<dbReference type="NCBIfam" id="NF041664">
    <property type="entry name" value="RNAP_arch_Epp"/>
    <property type="match status" value="1"/>
</dbReference>
<evidence type="ECO:0000313" key="4">
    <source>
        <dbReference type="EMBL" id="EET90175.1"/>
    </source>
</evidence>
<keyword evidence="2" id="KW-0805">Transcription regulation</keyword>
<dbReference type="GO" id="GO:0000428">
    <property type="term" value="C:DNA-directed RNA polymerase complex"/>
    <property type="evidence" value="ECO:0007669"/>
    <property type="project" value="UniProtKB-KW"/>
</dbReference>
<comment type="subunit">
    <text evidence="2">Heterodimer composed of Spt4 and Spt5.</text>
</comment>
<dbReference type="SUPFAM" id="SSF63393">
    <property type="entry name" value="RNA polymerase subunits"/>
    <property type="match status" value="1"/>
</dbReference>
<dbReference type="Proteomes" id="UP000332487">
    <property type="component" value="Unassembled WGS sequence"/>
</dbReference>
<dbReference type="AlphaFoldDB" id="C7DHS3"/>
<protein>
    <recommendedName>
        <fullName evidence="2">Transcription elongation factor Spt4</fullName>
    </recommendedName>
</protein>
<dbReference type="SMART" id="SM01389">
    <property type="entry name" value="Spt4"/>
    <property type="match status" value="1"/>
</dbReference>
<reference evidence="4 5" key="1">
    <citation type="journal article" date="2009" name="Genome Biol.">
        <title>Community-wide analysis of microbial genome sequence signatures.</title>
        <authorList>
            <person name="Dick G.J."/>
            <person name="Andersson A.F."/>
            <person name="Baker B.J."/>
            <person name="Simmons S.L."/>
            <person name="Thomas B.C."/>
            <person name="Yelton A.P."/>
            <person name="Banfield J.F."/>
        </authorList>
    </citation>
    <scope>NUCLEOTIDE SEQUENCE [LARGE SCALE GENOMIC DNA]</scope>
    <source>
        <strain evidence="4">ARMAN-2</strain>
    </source>
</reference>
<dbReference type="InterPro" id="IPR022800">
    <property type="entry name" value="Spt4/RpoE2_Znf"/>
</dbReference>
<organism evidence="4 5">
    <name type="scientific">Candidatus Micrarchaeum acidiphilum ARMAN-2</name>
    <dbReference type="NCBI Taxonomy" id="425595"/>
    <lineage>
        <taxon>Archaea</taxon>
        <taxon>Candidatus Micrarchaeota</taxon>
        <taxon>Candidatus Micrarchaeia</taxon>
        <taxon>Candidatus Micrarchaeales</taxon>
        <taxon>Candidatus Micrarchaeaceae</taxon>
        <taxon>Candidatus Micrarchaeum</taxon>
    </lineage>
</organism>
<reference evidence="4 5" key="2">
    <citation type="journal article" date="2010" name="Proc. Natl. Acad. Sci. U.S.A.">
        <title>Enigmatic, ultrasmall, uncultivated Archaea.</title>
        <authorList>
            <person name="Baker B.J."/>
            <person name="Comolli L.R."/>
            <person name="Dick G.J."/>
            <person name="Hauser L.J."/>
            <person name="Hyatt D."/>
            <person name="Dill B.D."/>
            <person name="Land M.L."/>
            <person name="Verberkmoes N.C."/>
            <person name="Hettich R.L."/>
            <person name="Banfield J.F."/>
        </authorList>
    </citation>
    <scope>NUCLEOTIDE SEQUENCE [LARGE SCALE GENOMIC DNA]</scope>
    <source>
        <strain evidence="4">ARMAN-2</strain>
    </source>
</reference>
<accession>C7DHS3</accession>
<feature type="binding site" evidence="2">
    <location>
        <position position="19"/>
    </location>
    <ligand>
        <name>Zn(2+)</name>
        <dbReference type="ChEBI" id="CHEBI:29105"/>
    </ligand>
</feature>
<dbReference type="InterPro" id="IPR038589">
    <property type="entry name" value="Spt4_dom_sf"/>
</dbReference>
<name>C7DHS3_MICA2</name>
<comment type="function">
    <text evidence="2">Stimulates transcription elongation.</text>
</comment>